<comment type="function">
    <text evidence="1 11">Assembles around the rod to form the L-ring and probably protects the motor/basal body from shearing forces during rotation.</text>
</comment>
<dbReference type="NCBIfam" id="NF001304">
    <property type="entry name" value="PRK00249.1-4"/>
    <property type="match status" value="1"/>
</dbReference>
<comment type="caution">
    <text evidence="14">The sequence shown here is derived from an EMBL/GenBank/DDBJ whole genome shotgun (WGS) entry which is preliminary data.</text>
</comment>
<evidence type="ECO:0000256" key="13">
    <source>
        <dbReference type="SAM" id="SignalP"/>
    </source>
</evidence>
<keyword evidence="7" id="KW-0564">Palmitate</keyword>
<keyword evidence="14" id="KW-0969">Cilium</keyword>
<feature type="chain" id="PRO_5010736832" description="Flagellar L-ring protein" evidence="13">
    <location>
        <begin position="28"/>
        <end position="233"/>
    </location>
</feature>
<dbReference type="PRINTS" id="PR01008">
    <property type="entry name" value="FLGLRINGFLGH"/>
</dbReference>
<protein>
    <recommendedName>
        <fullName evidence="11">Flagellar L-ring protein</fullName>
    </recommendedName>
    <alternativeName>
        <fullName evidence="11">Basal body L-ring protein</fullName>
    </alternativeName>
</protein>
<feature type="region of interest" description="Disordered" evidence="12">
    <location>
        <begin position="30"/>
        <end position="55"/>
    </location>
</feature>
<dbReference type="GO" id="GO:0003774">
    <property type="term" value="F:cytoskeletal motor activity"/>
    <property type="evidence" value="ECO:0007669"/>
    <property type="project" value="InterPro"/>
</dbReference>
<dbReference type="PANTHER" id="PTHR34933:SF1">
    <property type="entry name" value="FLAGELLAR L-RING PROTEIN"/>
    <property type="match status" value="1"/>
</dbReference>
<evidence type="ECO:0000256" key="4">
    <source>
        <dbReference type="ARBA" id="ARBA00011439"/>
    </source>
</evidence>
<dbReference type="RefSeq" id="WP_019570798.1">
    <property type="nucleotide sequence ID" value="NZ_MUZR01000002.1"/>
</dbReference>
<evidence type="ECO:0000313" key="14">
    <source>
        <dbReference type="EMBL" id="OOC11496.1"/>
    </source>
</evidence>
<evidence type="ECO:0000256" key="12">
    <source>
        <dbReference type="SAM" id="MobiDB-lite"/>
    </source>
</evidence>
<comment type="subcellular location">
    <subcellularLocation>
        <location evidence="11">Cell outer membrane</location>
        <topology evidence="11">Lipid-anchor</topology>
    </subcellularLocation>
    <subcellularLocation>
        <location evidence="11">Bacterial flagellum basal body</location>
    </subcellularLocation>
    <subcellularLocation>
        <location evidence="2">Membrane</location>
        <topology evidence="2">Lipid-anchor</topology>
    </subcellularLocation>
</comment>
<reference evidence="14 15" key="1">
    <citation type="submission" date="2017-02" db="EMBL/GenBank/DDBJ databases">
        <title>Genomic diversity within the haloalkaliphilic genus Thioalkalivibrio.</title>
        <authorList>
            <person name="Ahn A.-C."/>
            <person name="Meier-Kolthoff J."/>
            <person name="Overmars L."/>
            <person name="Richter M."/>
            <person name="Woyke T."/>
            <person name="Sorokin D.Y."/>
            <person name="Muyzer G."/>
        </authorList>
    </citation>
    <scope>NUCLEOTIDE SEQUENCE [LARGE SCALE GENOMIC DNA]</scope>
    <source>
        <strain evidence="14 15">HL17</strain>
    </source>
</reference>
<accession>A0A1V3A2D4</accession>
<dbReference type="InterPro" id="IPR000527">
    <property type="entry name" value="Flag_Lring"/>
</dbReference>
<dbReference type="HAMAP" id="MF_00415">
    <property type="entry name" value="FlgH"/>
    <property type="match status" value="1"/>
</dbReference>
<keyword evidence="6 11" id="KW-0472">Membrane</keyword>
<dbReference type="EMBL" id="MUZR01000002">
    <property type="protein sequence ID" value="OOC11496.1"/>
    <property type="molecule type" value="Genomic_DNA"/>
</dbReference>
<comment type="similarity">
    <text evidence="3 11">Belongs to the FlgH family.</text>
</comment>
<keyword evidence="15" id="KW-1185">Reference proteome</keyword>
<evidence type="ECO:0000256" key="9">
    <source>
        <dbReference type="ARBA" id="ARBA00023237"/>
    </source>
</evidence>
<keyword evidence="14" id="KW-0966">Cell projection</keyword>
<evidence type="ECO:0000256" key="10">
    <source>
        <dbReference type="ARBA" id="ARBA00023288"/>
    </source>
</evidence>
<feature type="region of interest" description="Disordered" evidence="12">
    <location>
        <begin position="114"/>
        <end position="142"/>
    </location>
</feature>
<dbReference type="AlphaFoldDB" id="A0A1V3A2D4"/>
<evidence type="ECO:0000256" key="11">
    <source>
        <dbReference type="HAMAP-Rule" id="MF_00415"/>
    </source>
</evidence>
<dbReference type="GO" id="GO:0071973">
    <property type="term" value="P:bacterial-type flagellum-dependent cell motility"/>
    <property type="evidence" value="ECO:0007669"/>
    <property type="project" value="InterPro"/>
</dbReference>
<dbReference type="Pfam" id="PF02107">
    <property type="entry name" value="FlgH"/>
    <property type="match status" value="1"/>
</dbReference>
<evidence type="ECO:0000256" key="2">
    <source>
        <dbReference type="ARBA" id="ARBA00004635"/>
    </source>
</evidence>
<gene>
    <name evidence="11" type="primary">flgH</name>
    <name evidence="14" type="ORF">B1A74_00590</name>
</gene>
<dbReference type="GO" id="GO:0009279">
    <property type="term" value="C:cell outer membrane"/>
    <property type="evidence" value="ECO:0007669"/>
    <property type="project" value="UniProtKB-SubCell"/>
</dbReference>
<dbReference type="PROSITE" id="PS51257">
    <property type="entry name" value="PROKAR_LIPOPROTEIN"/>
    <property type="match status" value="1"/>
</dbReference>
<dbReference type="OrthoDB" id="9789463at2"/>
<evidence type="ECO:0000256" key="7">
    <source>
        <dbReference type="ARBA" id="ARBA00023139"/>
    </source>
</evidence>
<feature type="signal peptide" evidence="13">
    <location>
        <begin position="1"/>
        <end position="27"/>
    </location>
</feature>
<evidence type="ECO:0000256" key="3">
    <source>
        <dbReference type="ARBA" id="ARBA00006929"/>
    </source>
</evidence>
<sequence length="233" mass="24651">MNRATLSLIRWLAPLALVLLGGCASMPHDTEAGDAPEYHAVQPPEPVPQAQNNGSIYQASHSHGLFTDPKAARVGDILTVVLAESTDAQKSSSTSTNKDSDLNLGTLEAFGGEATRGGRPLFGVSNNSSRGFDGGGDSSQSNQLEGEITVTVAEVLPNGNLVIQGEKWLGINQGEEYVRLRGIVRPQDVNADNTVLSGQVADARISYGGSGFIADSNTPGWITRFFNSPLWPF</sequence>
<organism evidence="14 15">
    <name type="scientific">Thioalkalivibrio halophilus</name>
    <dbReference type="NCBI Taxonomy" id="252474"/>
    <lineage>
        <taxon>Bacteria</taxon>
        <taxon>Pseudomonadati</taxon>
        <taxon>Pseudomonadota</taxon>
        <taxon>Gammaproteobacteria</taxon>
        <taxon>Chromatiales</taxon>
        <taxon>Ectothiorhodospiraceae</taxon>
        <taxon>Thioalkalivibrio</taxon>
    </lineage>
</organism>
<keyword evidence="9 11" id="KW-0998">Cell outer membrane</keyword>
<evidence type="ECO:0000256" key="5">
    <source>
        <dbReference type="ARBA" id="ARBA00022729"/>
    </source>
</evidence>
<keyword evidence="5 11" id="KW-0732">Signal</keyword>
<keyword evidence="14" id="KW-0282">Flagellum</keyword>
<dbReference type="STRING" id="252474.B1A74_00590"/>
<name>A0A1V3A2D4_9GAMM</name>
<comment type="subunit">
    <text evidence="4 11">The basal body constitutes a major portion of the flagellar organelle and consists of four rings (L,P,S, and M) mounted on a central rod.</text>
</comment>
<evidence type="ECO:0000313" key="15">
    <source>
        <dbReference type="Proteomes" id="UP000189177"/>
    </source>
</evidence>
<evidence type="ECO:0000256" key="1">
    <source>
        <dbReference type="ARBA" id="ARBA00002591"/>
    </source>
</evidence>
<dbReference type="PANTHER" id="PTHR34933">
    <property type="entry name" value="FLAGELLAR L-RING PROTEIN"/>
    <property type="match status" value="1"/>
</dbReference>
<proteinExistence type="inferred from homology"/>
<evidence type="ECO:0000256" key="8">
    <source>
        <dbReference type="ARBA" id="ARBA00023143"/>
    </source>
</evidence>
<dbReference type="GO" id="GO:0009427">
    <property type="term" value="C:bacterial-type flagellum basal body, distal rod, L ring"/>
    <property type="evidence" value="ECO:0007669"/>
    <property type="project" value="InterPro"/>
</dbReference>
<keyword evidence="8 11" id="KW-0975">Bacterial flagellum</keyword>
<keyword evidence="10 11" id="KW-0449">Lipoprotein</keyword>
<evidence type="ECO:0000256" key="6">
    <source>
        <dbReference type="ARBA" id="ARBA00023136"/>
    </source>
</evidence>
<dbReference type="Proteomes" id="UP000189177">
    <property type="component" value="Unassembled WGS sequence"/>
</dbReference>